<evidence type="ECO:0000256" key="1">
    <source>
        <dbReference type="SAM" id="Coils"/>
    </source>
</evidence>
<evidence type="ECO:0000313" key="3">
    <source>
        <dbReference type="EMBL" id="KAK7510779.1"/>
    </source>
</evidence>
<protein>
    <submittedName>
        <fullName evidence="3">Uncharacterized protein</fullName>
    </submittedName>
</protein>
<feature type="region of interest" description="Disordered" evidence="2">
    <location>
        <begin position="468"/>
        <end position="544"/>
    </location>
</feature>
<gene>
    <name evidence="3" type="ORF">IWZ03DRAFT_67772</name>
</gene>
<accession>A0ABR1KAV1</accession>
<keyword evidence="1" id="KW-0175">Coiled coil</keyword>
<proteinExistence type="predicted"/>
<feature type="region of interest" description="Disordered" evidence="2">
    <location>
        <begin position="205"/>
        <end position="264"/>
    </location>
</feature>
<feature type="compositionally biased region" description="Polar residues" evidence="2">
    <location>
        <begin position="228"/>
        <end position="243"/>
    </location>
</feature>
<feature type="compositionally biased region" description="Basic and acidic residues" evidence="2">
    <location>
        <begin position="757"/>
        <end position="767"/>
    </location>
</feature>
<keyword evidence="4" id="KW-1185">Reference proteome</keyword>
<feature type="region of interest" description="Disordered" evidence="2">
    <location>
        <begin position="1"/>
        <end position="51"/>
    </location>
</feature>
<organism evidence="3 4">
    <name type="scientific">Phyllosticta citriasiana</name>
    <dbReference type="NCBI Taxonomy" id="595635"/>
    <lineage>
        <taxon>Eukaryota</taxon>
        <taxon>Fungi</taxon>
        <taxon>Dikarya</taxon>
        <taxon>Ascomycota</taxon>
        <taxon>Pezizomycotina</taxon>
        <taxon>Dothideomycetes</taxon>
        <taxon>Dothideomycetes incertae sedis</taxon>
        <taxon>Botryosphaeriales</taxon>
        <taxon>Phyllostictaceae</taxon>
        <taxon>Phyllosticta</taxon>
    </lineage>
</organism>
<sequence length="823" mass="93128">MPTSGRSRSNSGRIARLRSWRPSFLSRLRSPRSQTEAQHGSGQGRASLRRHVRFTRRRPTHEEAHQSRQGRPTFAQLSSGDMMAIRGRGAMSMRESRRSDPFYRKRLVITRWPRPFKKPDPPIMLPRLAETDVTHRGRTRSSEEIHLTDAFYKPPSETYCKLFPWQPSSRPRGSNRRPTLNYYLPLSIPSWIYRPLIFSARVPDYEEGQEDEEGEHSVDNGAEPSATPADSSDGQNQPFSVHQSMPIHPANVHNSHASASAAEFRPRRTHCQVPCFGPDGTVQAPTDAPLAATRSYDHLAQRDADIIRNTVPRQTPYPVPATPPTPGQAAANSNNRLSQRVAALRRACLRRRQADSEREQTDPAALLRRRIKRQVRAAREQERISQEAQIQRALEREQQTLRAMKAKEMEEKRRLRRKRAARRRQRWRRFVESRFGRGICSYKAFRERRAERRTSVRYFNMVDQGIRKSRRAESLHRRRRVSEAKKLQQDRRRRKRRARMEKVAKRCKELAQALRKLRIDRSPPRESPVGDFDPSQGPGPNVPTFRQAVQSWACIPLPGTLDQQVPEPEAQEDARCPGDEGTESSSSSDSSGSSDQNCHPPHDNSGGPPPGPSGGGSSGQGHQGHGALSGWKSHAPHTSSPLRNSQLPPSNEPSSRQKKPNYYHVSVQNGRDLHMKPVVSTVPNRSGDSNPPDGMPRMSLQQLTETFAHLCDQLSETYGELKRREWDTVQHCVDCVLPILEDVEKRMSLAIQQSGHVEAEPVDDSRLSEANGWAQSHDVNTQKTSQAPRSGADSPCEDSENVKMLPLSRAPDSQASRPQSVKT</sequence>
<feature type="compositionally biased region" description="Low complexity" evidence="2">
    <location>
        <begin position="250"/>
        <end position="262"/>
    </location>
</feature>
<feature type="compositionally biased region" description="Polar residues" evidence="2">
    <location>
        <begin position="1"/>
        <end position="12"/>
    </location>
</feature>
<feature type="compositionally biased region" description="Gly residues" evidence="2">
    <location>
        <begin position="613"/>
        <end position="624"/>
    </location>
</feature>
<feature type="region of interest" description="Disordered" evidence="2">
    <location>
        <begin position="755"/>
        <end position="823"/>
    </location>
</feature>
<feature type="coiled-coil region" evidence="1">
    <location>
        <begin position="387"/>
        <end position="414"/>
    </location>
</feature>
<feature type="compositionally biased region" description="Polar residues" evidence="2">
    <location>
        <begin position="636"/>
        <end position="654"/>
    </location>
</feature>
<feature type="compositionally biased region" description="Basic and acidic residues" evidence="2">
    <location>
        <begin position="500"/>
        <end position="509"/>
    </location>
</feature>
<feature type="compositionally biased region" description="Polar residues" evidence="2">
    <location>
        <begin position="811"/>
        <end position="823"/>
    </location>
</feature>
<dbReference type="Proteomes" id="UP001363622">
    <property type="component" value="Unassembled WGS sequence"/>
</dbReference>
<name>A0ABR1KAV1_9PEZI</name>
<dbReference type="EMBL" id="JBBPHU010000013">
    <property type="protein sequence ID" value="KAK7510779.1"/>
    <property type="molecule type" value="Genomic_DNA"/>
</dbReference>
<evidence type="ECO:0000313" key="4">
    <source>
        <dbReference type="Proteomes" id="UP001363622"/>
    </source>
</evidence>
<evidence type="ECO:0000256" key="2">
    <source>
        <dbReference type="SAM" id="MobiDB-lite"/>
    </source>
</evidence>
<feature type="compositionally biased region" description="Acidic residues" evidence="2">
    <location>
        <begin position="205"/>
        <end position="214"/>
    </location>
</feature>
<feature type="compositionally biased region" description="Basic and acidic residues" evidence="2">
    <location>
        <begin position="471"/>
        <end position="490"/>
    </location>
</feature>
<feature type="region of interest" description="Disordered" evidence="2">
    <location>
        <begin position="558"/>
        <end position="695"/>
    </location>
</feature>
<reference evidence="3 4" key="1">
    <citation type="submission" date="2024-04" db="EMBL/GenBank/DDBJ databases">
        <title>Phyllosticta paracitricarpa is synonymous to the EU quarantine fungus P. citricarpa based on phylogenomic analyses.</title>
        <authorList>
            <consortium name="Lawrence Berkeley National Laboratory"/>
            <person name="Van Ingen-Buijs V.A."/>
            <person name="Van Westerhoven A.C."/>
            <person name="Haridas S."/>
            <person name="Skiadas P."/>
            <person name="Martin F."/>
            <person name="Groenewald J.Z."/>
            <person name="Crous P.W."/>
            <person name="Seidl M.F."/>
        </authorList>
    </citation>
    <scope>NUCLEOTIDE SEQUENCE [LARGE SCALE GENOMIC DNA]</scope>
    <source>
        <strain evidence="3 4">CBS 123371</strain>
    </source>
</reference>
<feature type="compositionally biased region" description="Low complexity" evidence="2">
    <location>
        <begin position="583"/>
        <end position="595"/>
    </location>
</feature>
<feature type="compositionally biased region" description="Low complexity" evidence="2">
    <location>
        <begin position="20"/>
        <end position="33"/>
    </location>
</feature>
<comment type="caution">
    <text evidence="3">The sequence shown here is derived from an EMBL/GenBank/DDBJ whole genome shotgun (WGS) entry which is preliminary data.</text>
</comment>
<feature type="compositionally biased region" description="Polar residues" evidence="2">
    <location>
        <begin position="773"/>
        <end position="788"/>
    </location>
</feature>